<dbReference type="EMBL" id="JADGJW010000044">
    <property type="protein sequence ID" value="KAJ3226105.1"/>
    <property type="molecule type" value="Genomic_DNA"/>
</dbReference>
<dbReference type="GO" id="GO:0005634">
    <property type="term" value="C:nucleus"/>
    <property type="evidence" value="ECO:0007669"/>
    <property type="project" value="TreeGrafter"/>
</dbReference>
<dbReference type="GO" id="GO:0019903">
    <property type="term" value="F:protein phosphatase binding"/>
    <property type="evidence" value="ECO:0007669"/>
    <property type="project" value="InterPro"/>
</dbReference>
<dbReference type="Proteomes" id="UP001211065">
    <property type="component" value="Unassembled WGS sequence"/>
</dbReference>
<dbReference type="AlphaFoldDB" id="A0AAD5U9C6"/>
<dbReference type="GO" id="GO:0005829">
    <property type="term" value="C:cytosol"/>
    <property type="evidence" value="ECO:0007669"/>
    <property type="project" value="TreeGrafter"/>
</dbReference>
<reference evidence="4" key="1">
    <citation type="submission" date="2020-05" db="EMBL/GenBank/DDBJ databases">
        <title>Phylogenomic resolution of chytrid fungi.</title>
        <authorList>
            <person name="Stajich J.E."/>
            <person name="Amses K."/>
            <person name="Simmons R."/>
            <person name="Seto K."/>
            <person name="Myers J."/>
            <person name="Bonds A."/>
            <person name="Quandt C.A."/>
            <person name="Barry K."/>
            <person name="Liu P."/>
            <person name="Grigoriev I."/>
            <person name="Longcore J.E."/>
            <person name="James T.Y."/>
        </authorList>
    </citation>
    <scope>NUCLEOTIDE SEQUENCE</scope>
    <source>
        <strain evidence="4">JEL0476</strain>
    </source>
</reference>
<evidence type="ECO:0000256" key="1">
    <source>
        <dbReference type="ARBA" id="ARBA00006180"/>
    </source>
</evidence>
<proteinExistence type="inferred from homology"/>
<accession>A0AAD5U9C6</accession>
<comment type="similarity">
    <text evidence="1">Belongs to the SAPS family.</text>
</comment>
<dbReference type="GO" id="GO:0019888">
    <property type="term" value="F:protein phosphatase regulator activity"/>
    <property type="evidence" value="ECO:0007669"/>
    <property type="project" value="TreeGrafter"/>
</dbReference>
<comment type="caution">
    <text evidence="4">The sequence shown here is derived from an EMBL/GenBank/DDBJ whole genome shotgun (WGS) entry which is preliminary data.</text>
</comment>
<dbReference type="PANTHER" id="PTHR12634">
    <property type="entry name" value="SIT4 YEAST -ASSOCIATING PROTEIN-RELATED"/>
    <property type="match status" value="1"/>
</dbReference>
<gene>
    <name evidence="4" type="ORF">HK099_005574</name>
</gene>
<keyword evidence="2" id="KW-0131">Cell cycle</keyword>
<dbReference type="InterPro" id="IPR007587">
    <property type="entry name" value="SAPS"/>
</dbReference>
<evidence type="ECO:0000313" key="5">
    <source>
        <dbReference type="Proteomes" id="UP001211065"/>
    </source>
</evidence>
<sequence length="741" mass="84277">MFWRFGFHNSAAIDSTLEKEGLTLQDLFEEEDLLQECKSHNNKLIDYLCKVDVLKQLTDIMLIKNKPPSDVIEEEEERNKRYKYAYYACEVLCCEVFAICDAFVSNIDLLAELWKILESPPPLDIAQISYFAKANMVFLEKKPVQMINYIKSKPSILSNLLNHISNSGVSGLLLKLISIEEVPEAHGIIEWLRNENLIIMLLDRFNPELDSLINDLASQLILDIIAVSYQTSSQIELALMDPTQVVPAIGGNVLIEQLKSEHVINKLVDYMVSEKNSRNNHVLINGINIIIELMRRYCSEIEQAEYQQHHHQIQTHKFSSNPVSLEKLKALATDPNGLLRVLGTRINEFIHLLSSSRTNKEPVMTSIGLNVPLGCERLKICELFAEILHLQYLYTSSPLFDKLILTSLGKNGTTNDVNVADELVSISESFVNSKILPICLDLFFKFPWNNFLHSVVYDMIAKIFVDKNNTYTFFTMAANTSVISTEKKHPIIEEKMMFIKKVVRTLVISIYQDGQLTTKITNAQRQNDYELEQPKGVRLGYMGHLTYISEEVCKLMEKCSADLKDDLNSYFQQSTWEDYLSGVYRETKERDHQALGGERPNAPPTSNVIPGVTGIQNGVIVDELNPTQQNQVLKKNLGQNAEDSDDEEDLDKGEICLADGDFASDQFARYLCQQIVNDFPTGFSFDEEEEEADADDDLAEWKTGLVLDTISGFEMDQKFPERISSLDTSDVESKFSEEKTI</sequence>
<evidence type="ECO:0000256" key="2">
    <source>
        <dbReference type="ARBA" id="ARBA00023306"/>
    </source>
</evidence>
<evidence type="ECO:0000313" key="4">
    <source>
        <dbReference type="EMBL" id="KAJ3226105.1"/>
    </source>
</evidence>
<keyword evidence="5" id="KW-1185">Reference proteome</keyword>
<protein>
    <submittedName>
        <fullName evidence="4">Uncharacterized protein</fullName>
    </submittedName>
</protein>
<evidence type="ECO:0000256" key="3">
    <source>
        <dbReference type="SAM" id="MobiDB-lite"/>
    </source>
</evidence>
<feature type="compositionally biased region" description="Basic and acidic residues" evidence="3">
    <location>
        <begin position="731"/>
        <end position="741"/>
    </location>
</feature>
<dbReference type="Pfam" id="PF04499">
    <property type="entry name" value="SAPS"/>
    <property type="match status" value="1"/>
</dbReference>
<feature type="region of interest" description="Disordered" evidence="3">
    <location>
        <begin position="589"/>
        <end position="608"/>
    </location>
</feature>
<dbReference type="PANTHER" id="PTHR12634:SF8">
    <property type="entry name" value="FIERY MOUNTAIN, ISOFORM D"/>
    <property type="match status" value="1"/>
</dbReference>
<name>A0AAD5U9C6_9FUNG</name>
<feature type="region of interest" description="Disordered" evidence="3">
    <location>
        <begin position="722"/>
        <end position="741"/>
    </location>
</feature>
<organism evidence="4 5">
    <name type="scientific">Clydaea vesicula</name>
    <dbReference type="NCBI Taxonomy" id="447962"/>
    <lineage>
        <taxon>Eukaryota</taxon>
        <taxon>Fungi</taxon>
        <taxon>Fungi incertae sedis</taxon>
        <taxon>Chytridiomycota</taxon>
        <taxon>Chytridiomycota incertae sedis</taxon>
        <taxon>Chytridiomycetes</taxon>
        <taxon>Lobulomycetales</taxon>
        <taxon>Lobulomycetaceae</taxon>
        <taxon>Clydaea</taxon>
    </lineage>
</organism>